<dbReference type="EMBL" id="JAINVB010000001">
    <property type="protein sequence ID" value="MCK0084499.1"/>
    <property type="molecule type" value="Genomic_DNA"/>
</dbReference>
<keyword evidence="5 6" id="KW-0472">Membrane</keyword>
<reference evidence="7" key="1">
    <citation type="journal article" date="2022" name="Cell Host Microbe">
        <title>Colonization of the live biotherapeutic product VE303 and modulation of the microbiota and metabolites in healthy volunteers.</title>
        <authorList>
            <person name="Dsouza M."/>
            <person name="Menon R."/>
            <person name="Crossette E."/>
            <person name="Bhattarai S.K."/>
            <person name="Schneider J."/>
            <person name="Kim Y.G."/>
            <person name="Reddy S."/>
            <person name="Caballero S."/>
            <person name="Felix C."/>
            <person name="Cornacchione L."/>
            <person name="Hendrickson J."/>
            <person name="Watson A.R."/>
            <person name="Minot S.S."/>
            <person name="Greenfield N."/>
            <person name="Schopf L."/>
            <person name="Szabady R."/>
            <person name="Patarroyo J."/>
            <person name="Smith W."/>
            <person name="Harrison P."/>
            <person name="Kuijper E.J."/>
            <person name="Kelly C.P."/>
            <person name="Olle B."/>
            <person name="Bobilev D."/>
            <person name="Silber J.L."/>
            <person name="Bucci V."/>
            <person name="Roberts B."/>
            <person name="Faith J."/>
            <person name="Norman J.M."/>
        </authorList>
    </citation>
    <scope>NUCLEOTIDE SEQUENCE</scope>
    <source>
        <strain evidence="7">VE303-04</strain>
    </source>
</reference>
<dbReference type="GeneID" id="57967808"/>
<evidence type="ECO:0000256" key="6">
    <source>
        <dbReference type="SAM" id="Phobius"/>
    </source>
</evidence>
<dbReference type="GO" id="GO:0022857">
    <property type="term" value="F:transmembrane transporter activity"/>
    <property type="evidence" value="ECO:0007669"/>
    <property type="project" value="InterPro"/>
</dbReference>
<feature type="transmembrane region" description="Helical" evidence="6">
    <location>
        <begin position="120"/>
        <end position="138"/>
    </location>
</feature>
<dbReference type="PANTHER" id="PTHR32196">
    <property type="entry name" value="ABC TRANSPORTER PERMEASE PROTEIN YPHD-RELATED-RELATED"/>
    <property type="match status" value="1"/>
</dbReference>
<evidence type="ECO:0000313" key="9">
    <source>
        <dbReference type="Proteomes" id="UP001203136"/>
    </source>
</evidence>
<evidence type="ECO:0000313" key="7">
    <source>
        <dbReference type="EMBL" id="MCK0084499.1"/>
    </source>
</evidence>
<dbReference type="PANTHER" id="PTHR32196:SF19">
    <property type="entry name" value="GALACTOFURANOSE TRANSPORTER PERMEASE PROTEIN YTFT"/>
    <property type="match status" value="1"/>
</dbReference>
<feature type="transmembrane region" description="Helical" evidence="6">
    <location>
        <begin position="213"/>
        <end position="233"/>
    </location>
</feature>
<name>A0AAW5EW65_CLOSY</name>
<keyword evidence="2" id="KW-1003">Cell membrane</keyword>
<feature type="transmembrane region" description="Helical" evidence="6">
    <location>
        <begin position="166"/>
        <end position="186"/>
    </location>
</feature>
<evidence type="ECO:0000256" key="1">
    <source>
        <dbReference type="ARBA" id="ARBA00004651"/>
    </source>
</evidence>
<keyword evidence="4 6" id="KW-1133">Transmembrane helix</keyword>
<gene>
    <name evidence="7" type="ORF">K5I21_01135</name>
    <name evidence="8" type="ORF">PM006_10850</name>
</gene>
<proteinExistence type="predicted"/>
<accession>A0AAW5EW65</accession>
<dbReference type="Pfam" id="PF02653">
    <property type="entry name" value="BPD_transp_2"/>
    <property type="match status" value="1"/>
</dbReference>
<comment type="subcellular location">
    <subcellularLocation>
        <location evidence="1">Cell membrane</location>
        <topology evidence="1">Multi-pass membrane protein</topology>
    </subcellularLocation>
</comment>
<comment type="caution">
    <text evidence="7">The sequence shown here is derived from an EMBL/GenBank/DDBJ whole genome shotgun (WGS) entry which is preliminary data.</text>
</comment>
<dbReference type="GO" id="GO:0005886">
    <property type="term" value="C:plasma membrane"/>
    <property type="evidence" value="ECO:0007669"/>
    <property type="project" value="UniProtKB-SubCell"/>
</dbReference>
<feature type="transmembrane region" description="Helical" evidence="6">
    <location>
        <begin position="272"/>
        <end position="291"/>
    </location>
</feature>
<evidence type="ECO:0000256" key="3">
    <source>
        <dbReference type="ARBA" id="ARBA00022692"/>
    </source>
</evidence>
<dbReference type="InterPro" id="IPR001851">
    <property type="entry name" value="ABC_transp_permease"/>
</dbReference>
<keyword evidence="3 6" id="KW-0812">Transmembrane</keyword>
<evidence type="ECO:0000256" key="5">
    <source>
        <dbReference type="ARBA" id="ARBA00023136"/>
    </source>
</evidence>
<evidence type="ECO:0000313" key="8">
    <source>
        <dbReference type="EMBL" id="MDB2000698.1"/>
    </source>
</evidence>
<sequence>MNKTKQDYLQFVKKYSAITLLLFFVLLNSLFTPNFFRIGNLNNVITQLCPTILCGMGMTLVISTGGIDISVGSVMALAGVLTARLMPETGLPAAVLAAVAVSVVVGCFTGIMVGKLRLQAMVITLGLMLGLRGVAQVLCGGRDIYFNKLGEVGKQLSLWGTYKLGGVIPVQIIPIVLSVAAVWVMIEKTVLGRQIQAVGDNLRSSSLAGINTARTLMIVYGLSTFFAAFAGIFQAAKVSVAAGSSLGQLAELDAIAAVVIGGTPMSGGKAHVLGTVVGALIMQMITLTCVMNNIPDQYAQVFKAAIIVFAVFIQREQAK</sequence>
<dbReference type="RefSeq" id="WP_003506424.1">
    <property type="nucleotide sequence ID" value="NZ_BAABZD010000003.1"/>
</dbReference>
<feature type="transmembrane region" description="Helical" evidence="6">
    <location>
        <begin position="93"/>
        <end position="113"/>
    </location>
</feature>
<dbReference type="AlphaFoldDB" id="A0AAW5EW65"/>
<reference evidence="8" key="2">
    <citation type="submission" date="2023-01" db="EMBL/GenBank/DDBJ databases">
        <title>Human gut microbiome strain richness.</title>
        <authorList>
            <person name="Chen-Liaw A."/>
        </authorList>
    </citation>
    <scope>NUCLEOTIDE SEQUENCE</scope>
    <source>
        <strain evidence="8">B1_m1001713B170214d0_201011</strain>
    </source>
</reference>
<evidence type="ECO:0000256" key="2">
    <source>
        <dbReference type="ARBA" id="ARBA00022475"/>
    </source>
</evidence>
<dbReference type="Proteomes" id="UP001300871">
    <property type="component" value="Unassembled WGS sequence"/>
</dbReference>
<dbReference type="EMBL" id="JAQLGM010000024">
    <property type="protein sequence ID" value="MDB2000698.1"/>
    <property type="molecule type" value="Genomic_DNA"/>
</dbReference>
<dbReference type="CDD" id="cd06579">
    <property type="entry name" value="TM_PBP1_transp_AraH_like"/>
    <property type="match status" value="1"/>
</dbReference>
<protein>
    <submittedName>
        <fullName evidence="7">ABC transporter permease</fullName>
    </submittedName>
</protein>
<evidence type="ECO:0000256" key="4">
    <source>
        <dbReference type="ARBA" id="ARBA00022989"/>
    </source>
</evidence>
<feature type="transmembrane region" description="Helical" evidence="6">
    <location>
        <begin position="12"/>
        <end position="32"/>
    </location>
</feature>
<dbReference type="Proteomes" id="UP001203136">
    <property type="component" value="Unassembled WGS sequence"/>
</dbReference>
<organism evidence="7 9">
    <name type="scientific">Clostridium symbiosum</name>
    <name type="common">Bacteroides symbiosus</name>
    <dbReference type="NCBI Taxonomy" id="1512"/>
    <lineage>
        <taxon>Bacteria</taxon>
        <taxon>Bacillati</taxon>
        <taxon>Bacillota</taxon>
        <taxon>Clostridia</taxon>
        <taxon>Lachnospirales</taxon>
        <taxon>Lachnospiraceae</taxon>
        <taxon>Otoolea</taxon>
    </lineage>
</organism>